<feature type="non-terminal residue" evidence="1">
    <location>
        <position position="1"/>
    </location>
</feature>
<accession>A0ABN9CAU6</accession>
<sequence>LSSLEVFPSVARGKVSVPQAVTPSYTRTYRAALLHDPSITYLVLRPPAMSLLQCPRQCNPASVIWVPSPGSVGPYWGWNGGKFENDKNITLLYQTISNTFCP</sequence>
<evidence type="ECO:0000313" key="2">
    <source>
        <dbReference type="Proteomes" id="UP001162483"/>
    </source>
</evidence>
<dbReference type="EMBL" id="CATNWA010008708">
    <property type="protein sequence ID" value="CAI9556713.1"/>
    <property type="molecule type" value="Genomic_DNA"/>
</dbReference>
<keyword evidence="2" id="KW-1185">Reference proteome</keyword>
<evidence type="ECO:0000313" key="1">
    <source>
        <dbReference type="EMBL" id="CAI9556713.1"/>
    </source>
</evidence>
<comment type="caution">
    <text evidence="1">The sequence shown here is derived from an EMBL/GenBank/DDBJ whole genome shotgun (WGS) entry which is preliminary data.</text>
</comment>
<name>A0ABN9CAU6_9NEOB</name>
<organism evidence="1 2">
    <name type="scientific">Staurois parvus</name>
    <dbReference type="NCBI Taxonomy" id="386267"/>
    <lineage>
        <taxon>Eukaryota</taxon>
        <taxon>Metazoa</taxon>
        <taxon>Chordata</taxon>
        <taxon>Craniata</taxon>
        <taxon>Vertebrata</taxon>
        <taxon>Euteleostomi</taxon>
        <taxon>Amphibia</taxon>
        <taxon>Batrachia</taxon>
        <taxon>Anura</taxon>
        <taxon>Neobatrachia</taxon>
        <taxon>Ranoidea</taxon>
        <taxon>Ranidae</taxon>
        <taxon>Staurois</taxon>
    </lineage>
</organism>
<protein>
    <submittedName>
        <fullName evidence="1">Uncharacterized protein</fullName>
    </submittedName>
</protein>
<dbReference type="Proteomes" id="UP001162483">
    <property type="component" value="Unassembled WGS sequence"/>
</dbReference>
<reference evidence="1" key="1">
    <citation type="submission" date="2023-05" db="EMBL/GenBank/DDBJ databases">
        <authorList>
            <person name="Stuckert A."/>
        </authorList>
    </citation>
    <scope>NUCLEOTIDE SEQUENCE</scope>
</reference>
<proteinExistence type="predicted"/>
<gene>
    <name evidence="1" type="ORF">SPARVUS_LOCUS4580932</name>
</gene>